<sequence length="37" mass="4233">MKNFGERFDIELGCSFNDVLEIVISTDGGDFKYETNK</sequence>
<dbReference type="Proteomes" id="UP000003082">
    <property type="component" value="Unassembled WGS sequence"/>
</dbReference>
<keyword evidence="2" id="KW-1185">Reference proteome</keyword>
<protein>
    <submittedName>
        <fullName evidence="1">Uncharacterized protein</fullName>
    </submittedName>
</protein>
<gene>
    <name evidence="1" type="ORF">CAMRE0001_2880</name>
</gene>
<reference evidence="1 2" key="1">
    <citation type="submission" date="2008-08" db="EMBL/GenBank/DDBJ databases">
        <authorList>
            <person name="Madupu R."/>
            <person name="Durkin A.S."/>
            <person name="Torralba M."/>
            <person name="Methe B."/>
            <person name="Sutton G.G."/>
            <person name="Strausberg R.L."/>
            <person name="Nelson K.E."/>
        </authorList>
    </citation>
    <scope>NUCLEOTIDE SEQUENCE [LARGE SCALE GENOMIC DNA]</scope>
    <source>
        <strain evidence="1 2">RM3267</strain>
    </source>
</reference>
<dbReference type="AlphaFoldDB" id="B9D4U4"/>
<comment type="caution">
    <text evidence="1">The sequence shown here is derived from an EMBL/GenBank/DDBJ whole genome shotgun (WGS) entry which is preliminary data.</text>
</comment>
<dbReference type="STRING" id="553218.CAMRE0001_2880"/>
<dbReference type="EMBL" id="ACFU01000030">
    <property type="protein sequence ID" value="EEF13001.1"/>
    <property type="molecule type" value="Genomic_DNA"/>
</dbReference>
<evidence type="ECO:0000313" key="1">
    <source>
        <dbReference type="EMBL" id="EEF13001.1"/>
    </source>
</evidence>
<accession>B9D4U4</accession>
<organism evidence="1 2">
    <name type="scientific">Campylobacter rectus RM3267</name>
    <dbReference type="NCBI Taxonomy" id="553218"/>
    <lineage>
        <taxon>Bacteria</taxon>
        <taxon>Pseudomonadati</taxon>
        <taxon>Campylobacterota</taxon>
        <taxon>Epsilonproteobacteria</taxon>
        <taxon>Campylobacterales</taxon>
        <taxon>Campylobacteraceae</taxon>
        <taxon>Campylobacter</taxon>
    </lineage>
</organism>
<name>B9D4U4_CAMRE</name>
<proteinExistence type="predicted"/>
<evidence type="ECO:0000313" key="2">
    <source>
        <dbReference type="Proteomes" id="UP000003082"/>
    </source>
</evidence>